<name>A0A6J4HQU0_9ACTN</name>
<proteinExistence type="predicted"/>
<sequence length="117" mass="12715">MTVLEISRTAEVRLRLPIHVVDTEGNFGVYTGETVALGLSGVVARLPERLPSTCETTVQIELPDGASVVVAAVVAEGFSDGHEWVYRLVLPDLKDIDFRAISSLFEHNHSSMEPLLG</sequence>
<evidence type="ECO:0000313" key="1">
    <source>
        <dbReference type="EMBL" id="CAA9230295.1"/>
    </source>
</evidence>
<evidence type="ECO:0008006" key="2">
    <source>
        <dbReference type="Google" id="ProtNLM"/>
    </source>
</evidence>
<protein>
    <recommendedName>
        <fullName evidence="2">PilZ domain-containing protein</fullName>
    </recommendedName>
</protein>
<organism evidence="1">
    <name type="scientific">uncultured Acidimicrobiales bacterium</name>
    <dbReference type="NCBI Taxonomy" id="310071"/>
    <lineage>
        <taxon>Bacteria</taxon>
        <taxon>Bacillati</taxon>
        <taxon>Actinomycetota</taxon>
        <taxon>Acidimicrobiia</taxon>
        <taxon>Acidimicrobiales</taxon>
        <taxon>environmental samples</taxon>
    </lineage>
</organism>
<reference evidence="1" key="1">
    <citation type="submission" date="2020-02" db="EMBL/GenBank/DDBJ databases">
        <authorList>
            <person name="Meier V. D."/>
        </authorList>
    </citation>
    <scope>NUCLEOTIDE SEQUENCE</scope>
    <source>
        <strain evidence="1">AVDCRST_MAG76</strain>
    </source>
</reference>
<gene>
    <name evidence="1" type="ORF">AVDCRST_MAG76-1208</name>
</gene>
<dbReference type="EMBL" id="CADCSZ010000072">
    <property type="protein sequence ID" value="CAA9230295.1"/>
    <property type="molecule type" value="Genomic_DNA"/>
</dbReference>
<dbReference type="AlphaFoldDB" id="A0A6J4HQU0"/>
<accession>A0A6J4HQU0</accession>